<dbReference type="InterPro" id="IPR036412">
    <property type="entry name" value="HAD-like_sf"/>
</dbReference>
<dbReference type="PANTHER" id="PTHR46191">
    <property type="match status" value="1"/>
</dbReference>
<dbReference type="InParanoid" id="A0A1Y2G0X4"/>
<gene>
    <name evidence="1" type="ORF">BCR35DRAFT_350018</name>
</gene>
<dbReference type="Gene3D" id="1.10.150.720">
    <property type="entry name" value="Haloacid dehalogenase-like hydrolase"/>
    <property type="match status" value="1"/>
</dbReference>
<dbReference type="SUPFAM" id="SSF56784">
    <property type="entry name" value="HAD-like"/>
    <property type="match status" value="1"/>
</dbReference>
<dbReference type="AlphaFoldDB" id="A0A1Y2G0X4"/>
<dbReference type="PANTHER" id="PTHR46191:SF2">
    <property type="entry name" value="HALOACID DEHALOGENASE-LIKE HYDROLASE DOMAIN-CONTAINING PROTEIN 3"/>
    <property type="match status" value="1"/>
</dbReference>
<evidence type="ECO:0000313" key="2">
    <source>
        <dbReference type="Proteomes" id="UP000193467"/>
    </source>
</evidence>
<proteinExistence type="predicted"/>
<evidence type="ECO:0008006" key="3">
    <source>
        <dbReference type="Google" id="ProtNLM"/>
    </source>
</evidence>
<organism evidence="1 2">
    <name type="scientific">Leucosporidium creatinivorum</name>
    <dbReference type="NCBI Taxonomy" id="106004"/>
    <lineage>
        <taxon>Eukaryota</taxon>
        <taxon>Fungi</taxon>
        <taxon>Dikarya</taxon>
        <taxon>Basidiomycota</taxon>
        <taxon>Pucciniomycotina</taxon>
        <taxon>Microbotryomycetes</taxon>
        <taxon>Leucosporidiales</taxon>
        <taxon>Leucosporidium</taxon>
    </lineage>
</organism>
<dbReference type="InterPro" id="IPR023214">
    <property type="entry name" value="HAD_sf"/>
</dbReference>
<dbReference type="Proteomes" id="UP000193467">
    <property type="component" value="Unassembled WGS sequence"/>
</dbReference>
<dbReference type="GO" id="GO:0005634">
    <property type="term" value="C:nucleus"/>
    <property type="evidence" value="ECO:0007669"/>
    <property type="project" value="TreeGrafter"/>
</dbReference>
<dbReference type="STRING" id="106004.A0A1Y2G0X4"/>
<accession>A0A1Y2G0X4</accession>
<dbReference type="Gene3D" id="3.40.50.1000">
    <property type="entry name" value="HAD superfamily/HAD-like"/>
    <property type="match status" value="1"/>
</dbReference>
<evidence type="ECO:0000313" key="1">
    <source>
        <dbReference type="EMBL" id="ORY90282.1"/>
    </source>
</evidence>
<dbReference type="EMBL" id="MCGR01000004">
    <property type="protein sequence ID" value="ORY90282.1"/>
    <property type="molecule type" value="Genomic_DNA"/>
</dbReference>
<dbReference type="InterPro" id="IPR051828">
    <property type="entry name" value="HAD-like_hydrolase_domain"/>
</dbReference>
<dbReference type="OrthoDB" id="444127at2759"/>
<reference evidence="1 2" key="1">
    <citation type="submission" date="2016-07" db="EMBL/GenBank/DDBJ databases">
        <title>Pervasive Adenine N6-methylation of Active Genes in Fungi.</title>
        <authorList>
            <consortium name="DOE Joint Genome Institute"/>
            <person name="Mondo S.J."/>
            <person name="Dannebaum R.O."/>
            <person name="Kuo R.C."/>
            <person name="Labutti K."/>
            <person name="Haridas S."/>
            <person name="Kuo A."/>
            <person name="Salamov A."/>
            <person name="Ahrendt S.R."/>
            <person name="Lipzen A."/>
            <person name="Sullivan W."/>
            <person name="Andreopoulos W.B."/>
            <person name="Clum A."/>
            <person name="Lindquist E."/>
            <person name="Daum C."/>
            <person name="Ramamoorthy G.K."/>
            <person name="Gryganskyi A."/>
            <person name="Culley D."/>
            <person name="Magnuson J.K."/>
            <person name="James T.Y."/>
            <person name="O'Malley M.A."/>
            <person name="Stajich J.E."/>
            <person name="Spatafora J.W."/>
            <person name="Visel A."/>
            <person name="Grigoriev I.V."/>
        </authorList>
    </citation>
    <scope>NUCLEOTIDE SEQUENCE [LARGE SCALE GENOMIC DNA]</scope>
    <source>
        <strain evidence="1 2">62-1032</strain>
    </source>
</reference>
<protein>
    <recommendedName>
        <fullName evidence="3">HAD-like domain-containing protein</fullName>
    </recommendedName>
</protein>
<keyword evidence="2" id="KW-1185">Reference proteome</keyword>
<sequence>MVIRKILLDAFGTIFSPHTPVHVQYAEVALRHGLKVDAEHIKSGFKTAYRHWAATHPMYGKLSTPPLTPESWWRGLIHDAFLHAGVSVSDLEPVEKPLTTTLIQRFWSTEGYSLHEDVRPFLSSLASHSSSLSPHPAVVSGSDNGIKKVLRSLEVIAGSNTPGGIKEEEIWTSWDLEAEKKDEAFWVRVLERINSTSSLAPLKPSEVLVIGDELIPDYLTPRKVGMRSLLLRRFSETGEHARSSYEHAAGEEKDVDVVESLKDVMSWIEKQ</sequence>
<dbReference type="InterPro" id="IPR044924">
    <property type="entry name" value="HAD-SF_hydro_IA_REG-2-like_cap"/>
</dbReference>
<name>A0A1Y2G0X4_9BASI</name>
<comment type="caution">
    <text evidence="1">The sequence shown here is derived from an EMBL/GenBank/DDBJ whole genome shotgun (WGS) entry which is preliminary data.</text>
</comment>
<dbReference type="Pfam" id="PF13242">
    <property type="entry name" value="Hydrolase_like"/>
    <property type="match status" value="1"/>
</dbReference>